<dbReference type="InterPro" id="IPR036291">
    <property type="entry name" value="NAD(P)-bd_dom_sf"/>
</dbReference>
<evidence type="ECO:0000313" key="2">
    <source>
        <dbReference type="EMBL" id="NEW32949.1"/>
    </source>
</evidence>
<protein>
    <submittedName>
        <fullName evidence="2">NAD(P)H-binding protein</fullName>
    </submittedName>
</protein>
<proteinExistence type="predicted"/>
<dbReference type="EMBL" id="JAAGVB010000013">
    <property type="protein sequence ID" value="NEW32949.1"/>
    <property type="molecule type" value="Genomic_DNA"/>
</dbReference>
<evidence type="ECO:0000313" key="3">
    <source>
        <dbReference type="Proteomes" id="UP000471166"/>
    </source>
</evidence>
<dbReference type="Gene3D" id="3.40.50.720">
    <property type="entry name" value="NAD(P)-binding Rossmann-like Domain"/>
    <property type="match status" value="1"/>
</dbReference>
<dbReference type="AlphaFoldDB" id="A0A6P1CK19"/>
<dbReference type="InterPro" id="IPR051604">
    <property type="entry name" value="Ergot_Alk_Oxidoreductase"/>
</dbReference>
<dbReference type="InterPro" id="IPR016040">
    <property type="entry name" value="NAD(P)-bd_dom"/>
</dbReference>
<evidence type="ECO:0000259" key="1">
    <source>
        <dbReference type="Pfam" id="PF13460"/>
    </source>
</evidence>
<organism evidence="2 3">
    <name type="scientific">Nocardia cyriacigeorgica</name>
    <dbReference type="NCBI Taxonomy" id="135487"/>
    <lineage>
        <taxon>Bacteria</taxon>
        <taxon>Bacillati</taxon>
        <taxon>Actinomycetota</taxon>
        <taxon>Actinomycetes</taxon>
        <taxon>Mycobacteriales</taxon>
        <taxon>Nocardiaceae</taxon>
        <taxon>Nocardia</taxon>
    </lineage>
</organism>
<gene>
    <name evidence="2" type="ORF">GV791_10330</name>
</gene>
<dbReference type="RefSeq" id="WP_163843979.1">
    <property type="nucleotide sequence ID" value="NZ_JAAGVB010000013.1"/>
</dbReference>
<dbReference type="Pfam" id="PF13460">
    <property type="entry name" value="NAD_binding_10"/>
    <property type="match status" value="1"/>
</dbReference>
<dbReference type="PANTHER" id="PTHR43162:SF1">
    <property type="entry name" value="PRESTALK A DIFFERENTIATION PROTEIN A"/>
    <property type="match status" value="1"/>
</dbReference>
<name>A0A6P1CK19_9NOCA</name>
<dbReference type="SUPFAM" id="SSF51735">
    <property type="entry name" value="NAD(P)-binding Rossmann-fold domains"/>
    <property type="match status" value="1"/>
</dbReference>
<accession>A0A6P1CK19</accession>
<reference evidence="2 3" key="1">
    <citation type="submission" date="2020-01" db="EMBL/GenBank/DDBJ databases">
        <title>Genetics and antimicrobial susceptibilities of Nocardia species isolated from the soil; a comparison with species isolated from humans.</title>
        <authorList>
            <person name="Carrasco G."/>
            <person name="Monzon S."/>
            <person name="Sansegundo M."/>
            <person name="Garcia E."/>
            <person name="Garrido N."/>
            <person name="Medina M.J."/>
            <person name="Villalon P."/>
            <person name="Ramirez-Arocha A.C."/>
            <person name="Jimenez P."/>
            <person name="Cuesta I."/>
            <person name="Valdezate S."/>
        </authorList>
    </citation>
    <scope>NUCLEOTIDE SEQUENCE [LARGE SCALE GENOMIC DNA]</scope>
    <source>
        <strain evidence="2 3">CNM20110626</strain>
    </source>
</reference>
<feature type="domain" description="NAD(P)-binding" evidence="1">
    <location>
        <begin position="14"/>
        <end position="111"/>
    </location>
</feature>
<dbReference type="PANTHER" id="PTHR43162">
    <property type="match status" value="1"/>
</dbReference>
<comment type="caution">
    <text evidence="2">The sequence shown here is derived from an EMBL/GenBank/DDBJ whole genome shotgun (WGS) entry which is preliminary data.</text>
</comment>
<sequence>MSNIDQHSKIAVAGATGRLGRHVVDVLREQGHEVVEMSRSQGVDIVTGEGLAQALTGVDIIIDAASTPSPDEAEAIEFFTASARNLHAAGQAAGVQRLVVVSIIGIDAAKAGYNLAKQIHEREVLVGPVPTAILRAAQFDEFVELLLRWGIRGEVAQLPRMRTQLVAARTVAEELVRLAFDPNATEAQQIPEVAGPREERLADAAALVAERLGLGIRIEEVSDPANLDTPLNEGGGLLPNPHATLAGPTFAEWADRNLARVEGATAQ</sequence>
<dbReference type="Proteomes" id="UP000471166">
    <property type="component" value="Unassembled WGS sequence"/>
</dbReference>